<dbReference type="OrthoDB" id="5985073at2759"/>
<proteinExistence type="predicted"/>
<reference evidence="4 5" key="1">
    <citation type="submission" date="2014-04" db="EMBL/GenBank/DDBJ databases">
        <authorList>
            <consortium name="DOE Joint Genome Institute"/>
            <person name="Kuo A."/>
            <person name="Girlanda M."/>
            <person name="Perotto S."/>
            <person name="Kohler A."/>
            <person name="Nagy L.G."/>
            <person name="Floudas D."/>
            <person name="Copeland A."/>
            <person name="Barry K.W."/>
            <person name="Cichocki N."/>
            <person name="Veneault-Fourrey C."/>
            <person name="LaButti K."/>
            <person name="Lindquist E.A."/>
            <person name="Lipzen A."/>
            <person name="Lundell T."/>
            <person name="Morin E."/>
            <person name="Murat C."/>
            <person name="Sun H."/>
            <person name="Tunlid A."/>
            <person name="Henrissat B."/>
            <person name="Grigoriev I.V."/>
            <person name="Hibbett D.S."/>
            <person name="Martin F."/>
            <person name="Nordberg H.P."/>
            <person name="Cantor M.N."/>
            <person name="Hua S.X."/>
        </authorList>
    </citation>
    <scope>NUCLEOTIDE SEQUENCE [LARGE SCALE GENOMIC DNA]</scope>
    <source>
        <strain evidence="4 5">MUT 4182</strain>
    </source>
</reference>
<dbReference type="InterPro" id="IPR052210">
    <property type="entry name" value="LysM1-like"/>
</dbReference>
<protein>
    <submittedName>
        <fullName evidence="4">Carbohydrate-binding module family 50 protein</fullName>
    </submittedName>
</protein>
<dbReference type="InterPro" id="IPR018392">
    <property type="entry name" value="LysM"/>
</dbReference>
<dbReference type="SUPFAM" id="SSF54106">
    <property type="entry name" value="LysM domain"/>
    <property type="match status" value="2"/>
</dbReference>
<dbReference type="InterPro" id="IPR036779">
    <property type="entry name" value="LysM_dom_sf"/>
</dbReference>
<evidence type="ECO:0000313" key="4">
    <source>
        <dbReference type="EMBL" id="KIO32599.1"/>
    </source>
</evidence>
<feature type="domain" description="LysM" evidence="3">
    <location>
        <begin position="17"/>
        <end position="63"/>
    </location>
</feature>
<accession>A0A0C3QVE1</accession>
<keyword evidence="1" id="KW-0147">Chitin-binding</keyword>
<dbReference type="GO" id="GO:0008061">
    <property type="term" value="F:chitin binding"/>
    <property type="evidence" value="ECO:0007669"/>
    <property type="project" value="UniProtKB-KW"/>
</dbReference>
<feature type="non-terminal residue" evidence="4">
    <location>
        <position position="1"/>
    </location>
</feature>
<evidence type="ECO:0000259" key="3">
    <source>
        <dbReference type="PROSITE" id="PS51782"/>
    </source>
</evidence>
<organism evidence="4 5">
    <name type="scientific">Tulasnella calospora MUT 4182</name>
    <dbReference type="NCBI Taxonomy" id="1051891"/>
    <lineage>
        <taxon>Eukaryota</taxon>
        <taxon>Fungi</taxon>
        <taxon>Dikarya</taxon>
        <taxon>Basidiomycota</taxon>
        <taxon>Agaricomycotina</taxon>
        <taxon>Agaricomycetes</taxon>
        <taxon>Cantharellales</taxon>
        <taxon>Tulasnellaceae</taxon>
        <taxon>Tulasnella</taxon>
    </lineage>
</organism>
<keyword evidence="2" id="KW-0843">Virulence</keyword>
<dbReference type="SMART" id="SM00257">
    <property type="entry name" value="LysM"/>
    <property type="match status" value="2"/>
</dbReference>
<dbReference type="PANTHER" id="PTHR34997:SF1">
    <property type="entry name" value="PEPTIDOGLYCAN-BINDING LYSIN DOMAIN"/>
    <property type="match status" value="1"/>
</dbReference>
<feature type="domain" description="LysM" evidence="3">
    <location>
        <begin position="72"/>
        <end position="118"/>
    </location>
</feature>
<dbReference type="HOGENOM" id="CLU_1840010_0_0_1"/>
<dbReference type="PANTHER" id="PTHR34997">
    <property type="entry name" value="AM15"/>
    <property type="match status" value="1"/>
</dbReference>
<keyword evidence="5" id="KW-1185">Reference proteome</keyword>
<dbReference type="EMBL" id="KN822953">
    <property type="protein sequence ID" value="KIO32599.1"/>
    <property type="molecule type" value="Genomic_DNA"/>
</dbReference>
<dbReference type="Pfam" id="PF01476">
    <property type="entry name" value="LysM"/>
    <property type="match status" value="2"/>
</dbReference>
<reference evidence="5" key="2">
    <citation type="submission" date="2015-01" db="EMBL/GenBank/DDBJ databases">
        <title>Evolutionary Origins and Diversification of the Mycorrhizal Mutualists.</title>
        <authorList>
            <consortium name="DOE Joint Genome Institute"/>
            <consortium name="Mycorrhizal Genomics Consortium"/>
            <person name="Kohler A."/>
            <person name="Kuo A."/>
            <person name="Nagy L.G."/>
            <person name="Floudas D."/>
            <person name="Copeland A."/>
            <person name="Barry K.W."/>
            <person name="Cichocki N."/>
            <person name="Veneault-Fourrey C."/>
            <person name="LaButti K."/>
            <person name="Lindquist E.A."/>
            <person name="Lipzen A."/>
            <person name="Lundell T."/>
            <person name="Morin E."/>
            <person name="Murat C."/>
            <person name="Riley R."/>
            <person name="Ohm R."/>
            <person name="Sun H."/>
            <person name="Tunlid A."/>
            <person name="Henrissat B."/>
            <person name="Grigoriev I.V."/>
            <person name="Hibbett D.S."/>
            <person name="Martin F."/>
        </authorList>
    </citation>
    <scope>NUCLEOTIDE SEQUENCE [LARGE SCALE GENOMIC DNA]</scope>
    <source>
        <strain evidence="5">MUT 4182</strain>
    </source>
</reference>
<dbReference type="Proteomes" id="UP000054248">
    <property type="component" value="Unassembled WGS sequence"/>
</dbReference>
<dbReference type="AlphaFoldDB" id="A0A0C3QVE1"/>
<evidence type="ECO:0000256" key="1">
    <source>
        <dbReference type="ARBA" id="ARBA00022669"/>
    </source>
</evidence>
<sequence length="140" mass="15237">AALAVAQTDSNSNACVRSYEVQSGDTCDVISAANNVSTYQLYTLNTDINDSCSNLWVGQTLCLGLSEGDCQTTYVVESGDSCWLIATNHGIDIETLLSNNLQVNSDCSNICEYVRGEWADLSLTGGNWFNRPRRSPLRLV</sequence>
<dbReference type="PROSITE" id="PS51782">
    <property type="entry name" value="LYSM"/>
    <property type="match status" value="2"/>
</dbReference>
<dbReference type="CDD" id="cd00118">
    <property type="entry name" value="LysM"/>
    <property type="match status" value="2"/>
</dbReference>
<dbReference type="Gene3D" id="3.10.350.10">
    <property type="entry name" value="LysM domain"/>
    <property type="match status" value="2"/>
</dbReference>
<evidence type="ECO:0000313" key="5">
    <source>
        <dbReference type="Proteomes" id="UP000054248"/>
    </source>
</evidence>
<name>A0A0C3QVE1_9AGAM</name>
<gene>
    <name evidence="4" type="ORF">M407DRAFT_66480</name>
</gene>
<dbReference type="STRING" id="1051891.A0A0C3QVE1"/>
<evidence type="ECO:0000256" key="2">
    <source>
        <dbReference type="ARBA" id="ARBA00023026"/>
    </source>
</evidence>